<dbReference type="InterPro" id="IPR050155">
    <property type="entry name" value="HAD-like_hydrolase_sf"/>
</dbReference>
<dbReference type="RefSeq" id="WP_086434355.1">
    <property type="nucleotide sequence ID" value="NZ_FXWH01000001.1"/>
</dbReference>
<dbReference type="SFLD" id="SFLDS00003">
    <property type="entry name" value="Haloacid_Dehalogenase"/>
    <property type="match status" value="1"/>
</dbReference>
<dbReference type="EMBL" id="FXWH01000001">
    <property type="protein sequence ID" value="SMQ65401.1"/>
    <property type="molecule type" value="Genomic_DNA"/>
</dbReference>
<proteinExistence type="predicted"/>
<dbReference type="GO" id="GO:0008967">
    <property type="term" value="F:phosphoglycolate phosphatase activity"/>
    <property type="evidence" value="ECO:0007669"/>
    <property type="project" value="TreeGrafter"/>
</dbReference>
<accession>A0A1Y6EVX9</accession>
<dbReference type="InterPro" id="IPR036412">
    <property type="entry name" value="HAD-like_sf"/>
</dbReference>
<dbReference type="Proteomes" id="UP000194450">
    <property type="component" value="Unassembled WGS sequence"/>
</dbReference>
<dbReference type="NCBIfam" id="TIGR01549">
    <property type="entry name" value="HAD-SF-IA-v1"/>
    <property type="match status" value="1"/>
</dbReference>
<dbReference type="Gene3D" id="3.40.50.1000">
    <property type="entry name" value="HAD superfamily/HAD-like"/>
    <property type="match status" value="1"/>
</dbReference>
<dbReference type="GO" id="GO:0005829">
    <property type="term" value="C:cytosol"/>
    <property type="evidence" value="ECO:0007669"/>
    <property type="project" value="TreeGrafter"/>
</dbReference>
<dbReference type="InterPro" id="IPR006439">
    <property type="entry name" value="HAD-SF_hydro_IA"/>
</dbReference>
<dbReference type="PANTHER" id="PTHR43434">
    <property type="entry name" value="PHOSPHOGLYCOLATE PHOSPHATASE"/>
    <property type="match status" value="1"/>
</dbReference>
<dbReference type="OrthoDB" id="9782449at2"/>
<dbReference type="Pfam" id="PF13419">
    <property type="entry name" value="HAD_2"/>
    <property type="match status" value="1"/>
</dbReference>
<evidence type="ECO:0000313" key="1">
    <source>
        <dbReference type="EMBL" id="SMQ65401.1"/>
    </source>
</evidence>
<name>A0A1Y6EVX9_9GAMM</name>
<dbReference type="SFLD" id="SFLDG01129">
    <property type="entry name" value="C1.5:_HAD__Beta-PGM__Phosphata"/>
    <property type="match status" value="1"/>
</dbReference>
<gene>
    <name evidence="1" type="ORF">SAMN06297229_1259</name>
</gene>
<evidence type="ECO:0000313" key="2">
    <source>
        <dbReference type="Proteomes" id="UP000194450"/>
    </source>
</evidence>
<dbReference type="PANTHER" id="PTHR43434:SF24">
    <property type="entry name" value="HYDROLASE-RELATED"/>
    <property type="match status" value="1"/>
</dbReference>
<sequence length="217" mass="23986">MGKAPELIIFDWDGTLMDSVGRIVSSMQNSATAVGLPVPEAHAVRDIIGLSLQPAITRLFGELPADSLNGFLEQYRREYVELNPTPTPFFANSLTTLGLLRNNGHKLAVATGKMRRGLDRIWLETETGHYFDSSRCADESESKPSPQMLLDLLDEFQLSPDQAVMVGDSIYDMQMAAAIDMPRIGVSYGVHSAEQLAQHQPLAVIDDVADVQHWLYK</sequence>
<dbReference type="InterPro" id="IPR023198">
    <property type="entry name" value="PGP-like_dom2"/>
</dbReference>
<reference evidence="2" key="1">
    <citation type="submission" date="2017-04" db="EMBL/GenBank/DDBJ databases">
        <authorList>
            <person name="Varghese N."/>
            <person name="Submissions S."/>
        </authorList>
    </citation>
    <scope>NUCLEOTIDE SEQUENCE [LARGE SCALE GENOMIC DNA]</scope>
</reference>
<dbReference type="InterPro" id="IPR023214">
    <property type="entry name" value="HAD_sf"/>
</dbReference>
<protein>
    <submittedName>
        <fullName evidence="1">Phosphoglycolate phosphatase</fullName>
    </submittedName>
</protein>
<dbReference type="SUPFAM" id="SSF56784">
    <property type="entry name" value="HAD-like"/>
    <property type="match status" value="1"/>
</dbReference>
<dbReference type="Gene3D" id="1.10.150.240">
    <property type="entry name" value="Putative phosphatase, domain 2"/>
    <property type="match status" value="1"/>
</dbReference>
<dbReference type="AlphaFoldDB" id="A0A1Y6EVX9"/>
<keyword evidence="2" id="KW-1185">Reference proteome</keyword>
<dbReference type="InterPro" id="IPR041492">
    <property type="entry name" value="HAD_2"/>
</dbReference>
<organism evidence="1 2">
    <name type="scientific">Pseudidiomarina planktonica</name>
    <dbReference type="NCBI Taxonomy" id="1323738"/>
    <lineage>
        <taxon>Bacteria</taxon>
        <taxon>Pseudomonadati</taxon>
        <taxon>Pseudomonadota</taxon>
        <taxon>Gammaproteobacteria</taxon>
        <taxon>Alteromonadales</taxon>
        <taxon>Idiomarinaceae</taxon>
        <taxon>Pseudidiomarina</taxon>
    </lineage>
</organism>
<dbReference type="GO" id="GO:0006281">
    <property type="term" value="P:DNA repair"/>
    <property type="evidence" value="ECO:0007669"/>
    <property type="project" value="TreeGrafter"/>
</dbReference>